<dbReference type="Proteomes" id="UP000192368">
    <property type="component" value="Unassembled WGS sequence"/>
</dbReference>
<dbReference type="SUPFAM" id="SSF55174">
    <property type="entry name" value="Alpha-L RNA-binding motif"/>
    <property type="match status" value="1"/>
</dbReference>
<reference evidence="4" key="1">
    <citation type="submission" date="2017-04" db="EMBL/GenBank/DDBJ databases">
        <authorList>
            <person name="Varghese N."/>
            <person name="Submissions S."/>
        </authorList>
    </citation>
    <scope>NUCLEOTIDE SEQUENCE [LARGE SCALE GENOMIC DNA]</scope>
    <source>
        <strain evidence="4">DSM 20463</strain>
    </source>
</reference>
<evidence type="ECO:0000256" key="1">
    <source>
        <dbReference type="PROSITE-ProRule" id="PRU00182"/>
    </source>
</evidence>
<sequence>MVRINRDNLFLHIPDDKLITIKKVVDKIEVILNKHEILSTDFLNPYEIELAKSILNKFDINYSVEGGYPHAERNIIYMYPEHLSDIEKDKINYLSIKKKEDIDHRDVLGSILRLGIDRNKVGDIIINDNNIFVFVKAEQFSFLRFNLNKIGRQNVDFTNDEFSYEDMEYIEKKYIVSSLRLDTVLSSVLKMSRSKTDILIKSGRVQVNFKIESKNSLQLNEGDILSVRGSGRMIFQSIENVTKKENFVINMKFPK</sequence>
<evidence type="ECO:0000313" key="4">
    <source>
        <dbReference type="Proteomes" id="UP000192368"/>
    </source>
</evidence>
<dbReference type="STRING" id="573058.SAMN00017477_0570"/>
<dbReference type="Gene3D" id="3.30.70.330">
    <property type="match status" value="1"/>
</dbReference>
<dbReference type="Gene3D" id="3.30.1370.160">
    <property type="match status" value="1"/>
</dbReference>
<dbReference type="PANTHER" id="PTHR13633">
    <property type="entry name" value="MITOCHONDRIAL TRANSCRIPTION RESCUE FACTOR 1"/>
    <property type="match status" value="1"/>
</dbReference>
<dbReference type="PANTHER" id="PTHR13633:SF3">
    <property type="entry name" value="MITOCHONDRIAL TRANSCRIPTION RESCUE FACTOR 1"/>
    <property type="match status" value="1"/>
</dbReference>
<feature type="domain" description="RNA-binding S4" evidence="2">
    <location>
        <begin position="179"/>
        <end position="239"/>
    </location>
</feature>
<keyword evidence="1" id="KW-0694">RNA-binding</keyword>
<dbReference type="CDD" id="cd00165">
    <property type="entry name" value="S4"/>
    <property type="match status" value="1"/>
</dbReference>
<dbReference type="PROSITE" id="PS50889">
    <property type="entry name" value="S4"/>
    <property type="match status" value="1"/>
</dbReference>
<gene>
    <name evidence="3" type="ORF">SAMN00017477_0570</name>
</gene>
<dbReference type="InterPro" id="IPR036986">
    <property type="entry name" value="S4_RNA-bd_sf"/>
</dbReference>
<dbReference type="InterPro" id="IPR012677">
    <property type="entry name" value="Nucleotide-bd_a/b_plait_sf"/>
</dbReference>
<dbReference type="RefSeq" id="WP_084230236.1">
    <property type="nucleotide sequence ID" value="NZ_FWWR01000009.1"/>
</dbReference>
<dbReference type="Pfam" id="PF17774">
    <property type="entry name" value="YlmH_RBD"/>
    <property type="match status" value="1"/>
</dbReference>
<dbReference type="Pfam" id="PF01479">
    <property type="entry name" value="S4"/>
    <property type="match status" value="1"/>
</dbReference>
<evidence type="ECO:0000259" key="2">
    <source>
        <dbReference type="SMART" id="SM00363"/>
    </source>
</evidence>
<accession>A0A1W1URP6</accession>
<protein>
    <submittedName>
        <fullName evidence="3">RNA-binding protein YlmH, contains S4-like domain</fullName>
    </submittedName>
</protein>
<dbReference type="InterPro" id="IPR040591">
    <property type="entry name" value="RqcP2_RBD"/>
</dbReference>
<dbReference type="EMBL" id="FWWR01000009">
    <property type="protein sequence ID" value="SMB83481.1"/>
    <property type="molecule type" value="Genomic_DNA"/>
</dbReference>
<dbReference type="Gene3D" id="3.10.290.10">
    <property type="entry name" value="RNA-binding S4 domain"/>
    <property type="match status" value="1"/>
</dbReference>
<dbReference type="InterPro" id="IPR002942">
    <property type="entry name" value="S4_RNA-bd"/>
</dbReference>
<evidence type="ECO:0000313" key="3">
    <source>
        <dbReference type="EMBL" id="SMB83481.1"/>
    </source>
</evidence>
<dbReference type="OrthoDB" id="9812787at2"/>
<dbReference type="GO" id="GO:0003723">
    <property type="term" value="F:RNA binding"/>
    <property type="evidence" value="ECO:0007669"/>
    <property type="project" value="UniProtKB-KW"/>
</dbReference>
<dbReference type="SMART" id="SM00363">
    <property type="entry name" value="S4"/>
    <property type="match status" value="1"/>
</dbReference>
<organism evidence="3 4">
    <name type="scientific">Peptoniphilus asaccharolyticus DSM 20463</name>
    <dbReference type="NCBI Taxonomy" id="573058"/>
    <lineage>
        <taxon>Bacteria</taxon>
        <taxon>Bacillati</taxon>
        <taxon>Bacillota</taxon>
        <taxon>Tissierellia</taxon>
        <taxon>Tissierellales</taxon>
        <taxon>Peptoniphilaceae</taxon>
        <taxon>Peptoniphilus</taxon>
    </lineage>
</organism>
<proteinExistence type="predicted"/>
<keyword evidence="4" id="KW-1185">Reference proteome</keyword>
<name>A0A1W1URP6_PEPAS</name>
<dbReference type="AlphaFoldDB" id="A0A1W1URP6"/>